<dbReference type="Gene3D" id="6.10.250.370">
    <property type="match status" value="1"/>
</dbReference>
<name>A0A449B149_9BACT</name>
<feature type="coiled-coil region" evidence="1">
    <location>
        <begin position="775"/>
        <end position="809"/>
    </location>
</feature>
<dbReference type="Proteomes" id="UP000290985">
    <property type="component" value="Chromosome"/>
</dbReference>
<evidence type="ECO:0000256" key="1">
    <source>
        <dbReference type="SAM" id="Coils"/>
    </source>
</evidence>
<sequence>MKANTKKFLLIGTPTVTALGIGFVGGFLSGAIPYKSQVSLLQKQLNQVNLELQKYKDQNKDDKLKLQLLQSEKTRLELLVSDLQGSSVNKDDFSEVLKAFKNELKDGKRTQDIIANVGYKEFKASILDFEKSLASRILKLSSMLNQALKDNSNLTPGTKEELKKSIAKAQELLELVNKSGFKNLKDAVNAFDNLSKAQKIYFAQLNNSIDLMNNQISQHEQQTNALQTQITNRDGKIKELAQKLIQTLSFYLKLISQFKETLNDFNKLNLEQINPTKAQEIKAKVLQTLERLTIKENVFNELFNKMNSSLEQAQAKNDYSDIFSYDAVNVSNSFEEIVRDYEFIRSAVIPLYASENQDKTLQIMTQQKQIQALKNQSESLQTQVDNLAKTKTTLEANIVAIKNDLKNNLGSMLNNQITSLNGIESSIRSSNTNDATNLADRLKIQITALENLKNQYTADNYTETFAPTINQALTSAQEVIEEYKRSVLDKLKSEYQSTLENLTNTKKELTTTKSDLGLKNQELQNIQSSLTAVQAELAKNKENLQKTQDDLASAQNSLNSLNNQIATNKTTARTTYNAFKDVYDNLKAKATTLLGVVQSDVDLTTLQNQLAQSIPNFDEDATLDQMQASIKELIDFSTSLNNAYGDVLQKDYDSQAQKQTQTIASLQTSKEQIQRELNSLNSELANNKTKAKSSYEAVKTVYDTLKSKAQNFLSQLDNSVNSDKLNQELAKPIVTFDENANLEEQQASIKELIESSTTLNDAYRNTLQQDYDAKAQKQSQTITTLQSSKQQFERELNSLNEKQAQFKNALTTNLTQAQQEYNQRKTSAQSVINQAKALSLNTSTLKSLIDKARLSTSSDNVDEQINLLNEYSQRIDQLTQEIFKLQEQIIAKNQQKYQNTQNQLTTTNNNLKTITSNFNALNVQKSSLEQQLSSKQNQYQNSLSRINNLNSEILSLNNRINSLNTENKNLQNAQNSLISTQADLIRTKNQLDAAKLEISKLIQQIAENAGDFVKYKDLILNSDVIKKATKLVSNANIYVGSRFPIHSGVENHIKTAYSSNEDQKEYDTTFYKFNPNNSYQKTISVINKIVIKPEFPHSWDPEYAPNKKYKFKVSYIDISETDDAKKLKDKEIELSTLDIDDITISPKLFLLSSTTKYASNGSATIQEFIFPSKYSYDGNLEFSNVVVVWYKESTSTSIGGVDYRNIKVSAITPVVGVEKIN</sequence>
<evidence type="ECO:0000313" key="2">
    <source>
        <dbReference type="EMBL" id="VEU74306.1"/>
    </source>
</evidence>
<keyword evidence="1" id="KW-0175">Coiled coil</keyword>
<dbReference type="AlphaFoldDB" id="A0A449B149"/>
<dbReference type="EMBL" id="LR215036">
    <property type="protein sequence ID" value="VEU74306.1"/>
    <property type="molecule type" value="Genomic_DNA"/>
</dbReference>
<feature type="coiled-coil region" evidence="1">
    <location>
        <begin position="861"/>
        <end position="1004"/>
    </location>
</feature>
<feature type="coiled-coil region" evidence="1">
    <location>
        <begin position="488"/>
        <end position="564"/>
    </location>
</feature>
<organism evidence="2 3">
    <name type="scientific">Mycoplasmopsis citelli</name>
    <dbReference type="NCBI Taxonomy" id="171281"/>
    <lineage>
        <taxon>Bacteria</taxon>
        <taxon>Bacillati</taxon>
        <taxon>Mycoplasmatota</taxon>
        <taxon>Mycoplasmoidales</taxon>
        <taxon>Metamycoplasmataceae</taxon>
        <taxon>Mycoplasmopsis</taxon>
    </lineage>
</organism>
<feature type="coiled-coil region" evidence="1">
    <location>
        <begin position="656"/>
        <end position="690"/>
    </location>
</feature>
<evidence type="ECO:0000313" key="3">
    <source>
        <dbReference type="Proteomes" id="UP000290985"/>
    </source>
</evidence>
<keyword evidence="3" id="KW-1185">Reference proteome</keyword>
<feature type="coiled-coil region" evidence="1">
    <location>
        <begin position="356"/>
        <end position="404"/>
    </location>
</feature>
<gene>
    <name evidence="2" type="ORF">NCTC10181_00141</name>
</gene>
<reference evidence="2 3" key="1">
    <citation type="submission" date="2019-01" db="EMBL/GenBank/DDBJ databases">
        <authorList>
            <consortium name="Pathogen Informatics"/>
        </authorList>
    </citation>
    <scope>NUCLEOTIDE SEQUENCE [LARGE SCALE GENOMIC DNA]</scope>
    <source>
        <strain evidence="2 3">NCTC10181</strain>
    </source>
</reference>
<feature type="coiled-coil region" evidence="1">
    <location>
        <begin position="159"/>
        <end position="229"/>
    </location>
</feature>
<dbReference type="RefSeq" id="WP_129725149.1">
    <property type="nucleotide sequence ID" value="NZ_LR215036.1"/>
</dbReference>
<dbReference type="KEGG" id="mcit:NCTC10181_00141"/>
<protein>
    <submittedName>
        <fullName evidence="2">Chromosome segregation protein SMC</fullName>
    </submittedName>
</protein>
<feature type="coiled-coil region" evidence="1">
    <location>
        <begin position="38"/>
        <end position="72"/>
    </location>
</feature>
<accession>A0A449B149</accession>
<proteinExistence type="predicted"/>